<evidence type="ECO:0000313" key="6">
    <source>
        <dbReference type="EMBL" id="GGD24302.1"/>
    </source>
</evidence>
<keyword evidence="3" id="KW-0238">DNA-binding</keyword>
<dbReference type="InterPro" id="IPR036390">
    <property type="entry name" value="WH_DNA-bd_sf"/>
</dbReference>
<feature type="domain" description="HTH lysR-type" evidence="5">
    <location>
        <begin position="21"/>
        <end position="79"/>
    </location>
</feature>
<dbReference type="SUPFAM" id="SSF46785">
    <property type="entry name" value="Winged helix' DNA-binding domain"/>
    <property type="match status" value="1"/>
</dbReference>
<organism evidence="6 7">
    <name type="scientific">Microbacterium faecale</name>
    <dbReference type="NCBI Taxonomy" id="1804630"/>
    <lineage>
        <taxon>Bacteria</taxon>
        <taxon>Bacillati</taxon>
        <taxon>Actinomycetota</taxon>
        <taxon>Actinomycetes</taxon>
        <taxon>Micrococcales</taxon>
        <taxon>Microbacteriaceae</taxon>
        <taxon>Microbacterium</taxon>
    </lineage>
</organism>
<dbReference type="InterPro" id="IPR005119">
    <property type="entry name" value="LysR_subst-bd"/>
</dbReference>
<evidence type="ECO:0000259" key="5">
    <source>
        <dbReference type="PROSITE" id="PS50931"/>
    </source>
</evidence>
<dbReference type="GO" id="GO:0003677">
    <property type="term" value="F:DNA binding"/>
    <property type="evidence" value="ECO:0007669"/>
    <property type="project" value="UniProtKB-KW"/>
</dbReference>
<dbReference type="GO" id="GO:0003700">
    <property type="term" value="F:DNA-binding transcription factor activity"/>
    <property type="evidence" value="ECO:0007669"/>
    <property type="project" value="InterPro"/>
</dbReference>
<evidence type="ECO:0000313" key="7">
    <source>
        <dbReference type="Proteomes" id="UP000633205"/>
    </source>
</evidence>
<dbReference type="Proteomes" id="UP000633205">
    <property type="component" value="Unassembled WGS sequence"/>
</dbReference>
<keyword evidence="4" id="KW-0804">Transcription</keyword>
<dbReference type="Gene3D" id="3.40.190.10">
    <property type="entry name" value="Periplasmic binding protein-like II"/>
    <property type="match status" value="2"/>
</dbReference>
<gene>
    <name evidence="6" type="ORF">GCM10010915_00350</name>
</gene>
<sequence>MRQIARGRIRGNTGRMPVPRFSLRQLAYFAAAARAGSISAAADDEHVSRSAVASAINELEELFTVPLASRSRGSGFTLTPTGEQVFELSLSLLREADDLPGRATGAALTGSLTVGAFPSLVPTVFPFLYELLAEQHPDLRLEVRSLPQPELLSTLRAGELDLAVAYNVHLEHDLDSRLMYDTVMHVILPADHPLAERDVVPAAEVAKERLVVMSHLPGPDDTLAYFVRQGLAPQVWVRTGDFELMRSLVARGLGLALCIQAPQTEVSYEGRRLVRRRLDPTPNLERLSVVWPRSRRRSRAAAYVAGLLEEYGPALAPRT</sequence>
<evidence type="ECO:0000256" key="1">
    <source>
        <dbReference type="ARBA" id="ARBA00009437"/>
    </source>
</evidence>
<proteinExistence type="inferred from homology"/>
<dbReference type="EMBL" id="BMHO01000001">
    <property type="protein sequence ID" value="GGD24302.1"/>
    <property type="molecule type" value="Genomic_DNA"/>
</dbReference>
<dbReference type="Pfam" id="PF00126">
    <property type="entry name" value="HTH_1"/>
    <property type="match status" value="1"/>
</dbReference>
<protein>
    <submittedName>
        <fullName evidence="6">LysR family transcriptional regulator</fullName>
    </submittedName>
</protein>
<reference evidence="6" key="1">
    <citation type="journal article" date="2014" name="Int. J. Syst. Evol. Microbiol.">
        <title>Complete genome sequence of Corynebacterium casei LMG S-19264T (=DSM 44701T), isolated from a smear-ripened cheese.</title>
        <authorList>
            <consortium name="US DOE Joint Genome Institute (JGI-PGF)"/>
            <person name="Walter F."/>
            <person name="Albersmeier A."/>
            <person name="Kalinowski J."/>
            <person name="Ruckert C."/>
        </authorList>
    </citation>
    <scope>NUCLEOTIDE SEQUENCE</scope>
    <source>
        <strain evidence="6">CGMCC 1.15152</strain>
    </source>
</reference>
<keyword evidence="7" id="KW-1185">Reference proteome</keyword>
<name>A0A916XZQ6_9MICO</name>
<dbReference type="AlphaFoldDB" id="A0A916XZQ6"/>
<dbReference type="PROSITE" id="PS50931">
    <property type="entry name" value="HTH_LYSR"/>
    <property type="match status" value="1"/>
</dbReference>
<keyword evidence="2" id="KW-0805">Transcription regulation</keyword>
<dbReference type="GO" id="GO:0032993">
    <property type="term" value="C:protein-DNA complex"/>
    <property type="evidence" value="ECO:0007669"/>
    <property type="project" value="TreeGrafter"/>
</dbReference>
<dbReference type="SUPFAM" id="SSF53850">
    <property type="entry name" value="Periplasmic binding protein-like II"/>
    <property type="match status" value="1"/>
</dbReference>
<evidence type="ECO:0000256" key="4">
    <source>
        <dbReference type="ARBA" id="ARBA00023163"/>
    </source>
</evidence>
<comment type="similarity">
    <text evidence="1">Belongs to the LysR transcriptional regulatory family.</text>
</comment>
<evidence type="ECO:0000256" key="3">
    <source>
        <dbReference type="ARBA" id="ARBA00023125"/>
    </source>
</evidence>
<dbReference type="PANTHER" id="PTHR30346">
    <property type="entry name" value="TRANSCRIPTIONAL DUAL REGULATOR HCAR-RELATED"/>
    <property type="match status" value="1"/>
</dbReference>
<reference evidence="6" key="2">
    <citation type="submission" date="2020-09" db="EMBL/GenBank/DDBJ databases">
        <authorList>
            <person name="Sun Q."/>
            <person name="Zhou Y."/>
        </authorList>
    </citation>
    <scope>NUCLEOTIDE SEQUENCE</scope>
    <source>
        <strain evidence="6">CGMCC 1.15152</strain>
    </source>
</reference>
<dbReference type="PANTHER" id="PTHR30346:SF0">
    <property type="entry name" value="HCA OPERON TRANSCRIPTIONAL ACTIVATOR HCAR"/>
    <property type="match status" value="1"/>
</dbReference>
<dbReference type="InterPro" id="IPR036388">
    <property type="entry name" value="WH-like_DNA-bd_sf"/>
</dbReference>
<dbReference type="Gene3D" id="1.10.10.10">
    <property type="entry name" value="Winged helix-like DNA-binding domain superfamily/Winged helix DNA-binding domain"/>
    <property type="match status" value="1"/>
</dbReference>
<accession>A0A916XZQ6</accession>
<evidence type="ECO:0000256" key="2">
    <source>
        <dbReference type="ARBA" id="ARBA00023015"/>
    </source>
</evidence>
<dbReference type="Pfam" id="PF03466">
    <property type="entry name" value="LysR_substrate"/>
    <property type="match status" value="1"/>
</dbReference>
<dbReference type="InterPro" id="IPR000847">
    <property type="entry name" value="LysR_HTH_N"/>
</dbReference>
<comment type="caution">
    <text evidence="6">The sequence shown here is derived from an EMBL/GenBank/DDBJ whole genome shotgun (WGS) entry which is preliminary data.</text>
</comment>